<keyword evidence="8" id="KW-0812">Transmembrane</keyword>
<dbReference type="GO" id="GO:0035269">
    <property type="term" value="P:protein O-linked glycosylation via mannose"/>
    <property type="evidence" value="ECO:0007669"/>
    <property type="project" value="TreeGrafter"/>
</dbReference>
<evidence type="ECO:0000256" key="9">
    <source>
        <dbReference type="ARBA" id="ARBA00022723"/>
    </source>
</evidence>
<dbReference type="Proteomes" id="UP001652626">
    <property type="component" value="Chromosome 3"/>
</dbReference>
<evidence type="ECO:0000256" key="14">
    <source>
        <dbReference type="ARBA" id="ARBA00023180"/>
    </source>
</evidence>
<comment type="pathway">
    <text evidence="3">Protein modification; protein glycosylation.</text>
</comment>
<evidence type="ECO:0000256" key="20">
    <source>
        <dbReference type="ARBA" id="ARBA00047852"/>
    </source>
</evidence>
<evidence type="ECO:0000256" key="17">
    <source>
        <dbReference type="ARBA" id="ARBA00032175"/>
    </source>
</evidence>
<dbReference type="OMA" id="NMKGKFD"/>
<comment type="catalytic activity">
    <reaction evidence="20">
        <text>3-O-[beta-D-Xyl-(1-&gt;4)-Rib-ol-P-Rib-ol-P-3-beta-D-GalNAc-(1-&gt;3)-beta-D-GlcNAc-(1-&gt;4)-(O-6-P-alpha-D-Man)]-Thr-[protein] + UDP-alpha-D-glucuronate = 3-O-[beta-D-GlcA-(1-&gt;3)-beta-D-Xyl-(1-&gt;4)-Rib-ol-P-Rib-ol-P-3-beta-D-GalNAc-(1-&gt;3)-beta-D-GlcNAc-(1-&gt;4)-(O-6-P-alpha-D-Man)]-Thr-[protein] + UDP + H(+)</text>
        <dbReference type="Rhea" id="RHEA:46860"/>
        <dbReference type="Rhea" id="RHEA-COMP:15023"/>
        <dbReference type="Rhea" id="RHEA-COMP:17482"/>
        <dbReference type="ChEBI" id="CHEBI:15378"/>
        <dbReference type="ChEBI" id="CHEBI:58052"/>
        <dbReference type="ChEBI" id="CHEBI:58223"/>
        <dbReference type="ChEBI" id="CHEBI:142405"/>
        <dbReference type="ChEBI" id="CHEBI:177336"/>
    </reaction>
</comment>
<evidence type="ECO:0000256" key="2">
    <source>
        <dbReference type="ARBA" id="ARBA00004323"/>
    </source>
</evidence>
<keyword evidence="7" id="KW-0808">Transferase</keyword>
<evidence type="ECO:0000256" key="19">
    <source>
        <dbReference type="ARBA" id="ARBA00033291"/>
    </source>
</evidence>
<evidence type="ECO:0000256" key="12">
    <source>
        <dbReference type="ARBA" id="ARBA00023034"/>
    </source>
</evidence>
<sequence>MAKIRRDKIWRWRCQWSVVTLAAIALVVYNAVANMWLLSPQPCSVRTTPPPSELPTCEPCVDTAAVMAVDDDPIARLDLRLGRWDSSRSYRMFDYATVGDMYAEASANHRVCLATQSSIERLHELLRVAAHWTGPISVAVFVAGDELRLLRAFATWLFRCQPEVYARLALHAATPVDRPGIQGNMPNWAKNCEAAPLPPGERRADTVAWRARHPYPQNHLRNLARRNCHTPYVFLVDVDIVPSRGMGEALDNFLATAPKCPLCAYVVPTYELDKRVAHFPANKSELLRLSRNKLAIPFHRKVFIYNQYASNFSRWESSGGNETLDTHISHNVTNFELLYEPFYVAPDTVPAHDERFLGYGFTRNTQVYEMFLIGYQFKVLSPIFTIHWGLQARRTRPLWREKQNEKNRKHFETFKRELYARYRRDPLHLLRRPQQAKKT</sequence>
<keyword evidence="14" id="KW-0325">Glycoprotein</keyword>
<comment type="subcellular location">
    <subcellularLocation>
        <location evidence="2">Golgi apparatus membrane</location>
        <topology evidence="2">Single-pass type II membrane protein</topology>
    </subcellularLocation>
</comment>
<evidence type="ECO:0000256" key="10">
    <source>
        <dbReference type="ARBA" id="ARBA00022968"/>
    </source>
</evidence>
<keyword evidence="12" id="KW-0333">Golgi apparatus</keyword>
<keyword evidence="21" id="KW-1185">Reference proteome</keyword>
<accession>A0A8B8I329</accession>
<evidence type="ECO:0000256" key="16">
    <source>
        <dbReference type="ARBA" id="ARBA00030723"/>
    </source>
</evidence>
<evidence type="ECO:0000313" key="22">
    <source>
        <dbReference type="RefSeq" id="XP_026491488.1"/>
    </source>
</evidence>
<proteinExistence type="inferred from homology"/>
<evidence type="ECO:0000256" key="1">
    <source>
        <dbReference type="ARBA" id="ARBA00001936"/>
    </source>
</evidence>
<keyword evidence="15" id="KW-0464">Manganese</keyword>
<dbReference type="GeneID" id="113397389"/>
<dbReference type="PANTHER" id="PTHR46420">
    <property type="entry name" value="BETA-1,4-GLUCURONYLTRANSFERASE 1"/>
    <property type="match status" value="1"/>
</dbReference>
<evidence type="ECO:0000256" key="6">
    <source>
        <dbReference type="ARBA" id="ARBA00022676"/>
    </source>
</evidence>
<evidence type="ECO:0000256" key="7">
    <source>
        <dbReference type="ARBA" id="ARBA00022679"/>
    </source>
</evidence>
<dbReference type="GO" id="GO:0000139">
    <property type="term" value="C:Golgi membrane"/>
    <property type="evidence" value="ECO:0007669"/>
    <property type="project" value="UniProtKB-SubCell"/>
</dbReference>
<keyword evidence="6" id="KW-0328">Glycosyltransferase</keyword>
<comment type="cofactor">
    <cofactor evidence="1">
        <name>Mn(2+)</name>
        <dbReference type="ChEBI" id="CHEBI:29035"/>
    </cofactor>
</comment>
<keyword evidence="10" id="KW-0735">Signal-anchor</keyword>
<gene>
    <name evidence="22" type="primary">LOC113397389</name>
</gene>
<evidence type="ECO:0000313" key="21">
    <source>
        <dbReference type="Proteomes" id="UP001652626"/>
    </source>
</evidence>
<evidence type="ECO:0000256" key="18">
    <source>
        <dbReference type="ARBA" id="ARBA00032181"/>
    </source>
</evidence>
<dbReference type="AlphaFoldDB" id="A0A8B8I329"/>
<comment type="similarity">
    <text evidence="4">Belongs to the glycosyltransferase 49 family.</text>
</comment>
<keyword evidence="13" id="KW-0472">Membrane</keyword>
<dbReference type="RefSeq" id="XP_026491488.1">
    <property type="nucleotide sequence ID" value="XM_026635703.2"/>
</dbReference>
<evidence type="ECO:0000256" key="8">
    <source>
        <dbReference type="ARBA" id="ARBA00022692"/>
    </source>
</evidence>
<keyword evidence="9" id="KW-0479">Metal-binding</keyword>
<name>A0A8B8I329_VANTA</name>
<evidence type="ECO:0000256" key="3">
    <source>
        <dbReference type="ARBA" id="ARBA00004922"/>
    </source>
</evidence>
<evidence type="ECO:0000256" key="4">
    <source>
        <dbReference type="ARBA" id="ARBA00008539"/>
    </source>
</evidence>
<dbReference type="GO" id="GO:0015020">
    <property type="term" value="F:glucuronosyltransferase activity"/>
    <property type="evidence" value="ECO:0007669"/>
    <property type="project" value="InterPro"/>
</dbReference>
<dbReference type="InterPro" id="IPR043189">
    <property type="entry name" value="B4GAT1"/>
</dbReference>
<evidence type="ECO:0000256" key="11">
    <source>
        <dbReference type="ARBA" id="ARBA00022989"/>
    </source>
</evidence>
<dbReference type="OrthoDB" id="6479716at2759"/>
<dbReference type="Pfam" id="PF13896">
    <property type="entry name" value="Glyco_transf_49"/>
    <property type="match status" value="1"/>
</dbReference>
<evidence type="ECO:0000256" key="13">
    <source>
        <dbReference type="ARBA" id="ARBA00023136"/>
    </source>
</evidence>
<organism evidence="21 22">
    <name type="scientific">Vanessa tameamea</name>
    <name type="common">Kamehameha butterfly</name>
    <dbReference type="NCBI Taxonomy" id="334116"/>
    <lineage>
        <taxon>Eukaryota</taxon>
        <taxon>Metazoa</taxon>
        <taxon>Ecdysozoa</taxon>
        <taxon>Arthropoda</taxon>
        <taxon>Hexapoda</taxon>
        <taxon>Insecta</taxon>
        <taxon>Pterygota</taxon>
        <taxon>Neoptera</taxon>
        <taxon>Endopterygota</taxon>
        <taxon>Lepidoptera</taxon>
        <taxon>Glossata</taxon>
        <taxon>Ditrysia</taxon>
        <taxon>Papilionoidea</taxon>
        <taxon>Nymphalidae</taxon>
        <taxon>Nymphalinae</taxon>
        <taxon>Vanessa</taxon>
    </lineage>
</organism>
<keyword evidence="11" id="KW-1133">Transmembrane helix</keyword>
<protein>
    <recommendedName>
        <fullName evidence="5">Beta-1,4-glucuronyltransferase 1</fullName>
    </recommendedName>
    <alternativeName>
        <fullName evidence="16">I-beta-1,3-N-acetylglucosaminyltransferase</fullName>
    </alternativeName>
    <alternativeName>
        <fullName evidence="19">N-acetyllactosaminide beta-1,3-N-acetylglucosaminyltransferase</fullName>
    </alternativeName>
    <alternativeName>
        <fullName evidence="17">Poly-N-acetyllactosamine extension enzyme</fullName>
    </alternativeName>
    <alternativeName>
        <fullName evidence="18">UDP-GlcNAc:betaGal beta-1,3-N-acetylglucosaminyltransferase 1</fullName>
    </alternativeName>
</protein>
<dbReference type="PANTHER" id="PTHR46420:SF1">
    <property type="entry name" value="BETA-1,4-GLUCURONYLTRANSFERASE 1"/>
    <property type="match status" value="1"/>
</dbReference>
<evidence type="ECO:0000256" key="5">
    <source>
        <dbReference type="ARBA" id="ARBA00017962"/>
    </source>
</evidence>
<evidence type="ECO:0000256" key="15">
    <source>
        <dbReference type="ARBA" id="ARBA00023211"/>
    </source>
</evidence>
<reference evidence="22" key="2">
    <citation type="submission" date="2025-08" db="UniProtKB">
        <authorList>
            <consortium name="RefSeq"/>
        </authorList>
    </citation>
    <scope>IDENTIFICATION</scope>
    <source>
        <tissue evidence="22">Whole body</tissue>
    </source>
</reference>
<dbReference type="UniPathway" id="UPA00378"/>
<reference evidence="21" key="1">
    <citation type="submission" date="2025-05" db="UniProtKB">
        <authorList>
            <consortium name="RefSeq"/>
        </authorList>
    </citation>
    <scope>NUCLEOTIDE SEQUENCE [LARGE SCALE GENOMIC DNA]</scope>
</reference>
<dbReference type="GO" id="GO:0046872">
    <property type="term" value="F:metal ion binding"/>
    <property type="evidence" value="ECO:0007669"/>
    <property type="project" value="UniProtKB-KW"/>
</dbReference>